<dbReference type="Gene3D" id="3.30.420.10">
    <property type="entry name" value="Ribonuclease H-like superfamily/Ribonuclease H"/>
    <property type="match status" value="1"/>
</dbReference>
<dbReference type="AlphaFoldDB" id="A0AAV8EKM8"/>
<dbReference type="PANTHER" id="PTHR33116">
    <property type="entry name" value="REVERSE TRANSCRIPTASE ZINC-BINDING DOMAIN-CONTAINING PROTEIN-RELATED-RELATED"/>
    <property type="match status" value="1"/>
</dbReference>
<organism evidence="2 3">
    <name type="scientific">Rhynchospora pubera</name>
    <dbReference type="NCBI Taxonomy" id="906938"/>
    <lineage>
        <taxon>Eukaryota</taxon>
        <taxon>Viridiplantae</taxon>
        <taxon>Streptophyta</taxon>
        <taxon>Embryophyta</taxon>
        <taxon>Tracheophyta</taxon>
        <taxon>Spermatophyta</taxon>
        <taxon>Magnoliopsida</taxon>
        <taxon>Liliopsida</taxon>
        <taxon>Poales</taxon>
        <taxon>Cyperaceae</taxon>
        <taxon>Cyperoideae</taxon>
        <taxon>Rhynchosporeae</taxon>
        <taxon>Rhynchospora</taxon>
    </lineage>
</organism>
<dbReference type="InterPro" id="IPR036397">
    <property type="entry name" value="RNaseH_sf"/>
</dbReference>
<dbReference type="InterPro" id="IPR012337">
    <property type="entry name" value="RNaseH-like_sf"/>
</dbReference>
<dbReference type="PROSITE" id="PS50878">
    <property type="entry name" value="RT_POL"/>
    <property type="match status" value="1"/>
</dbReference>
<dbReference type="InterPro" id="IPR002156">
    <property type="entry name" value="RNaseH_domain"/>
</dbReference>
<dbReference type="InterPro" id="IPR026960">
    <property type="entry name" value="RVT-Znf"/>
</dbReference>
<comment type="caution">
    <text evidence="2">The sequence shown here is derived from an EMBL/GenBank/DDBJ whole genome shotgun (WGS) entry which is preliminary data.</text>
</comment>
<dbReference type="Pfam" id="PF13456">
    <property type="entry name" value="RVT_3"/>
    <property type="match status" value="1"/>
</dbReference>
<dbReference type="PANTHER" id="PTHR33116:SF78">
    <property type="entry name" value="OS12G0587133 PROTEIN"/>
    <property type="match status" value="1"/>
</dbReference>
<keyword evidence="2" id="KW-0808">Transferase</keyword>
<dbReference type="InterPro" id="IPR043502">
    <property type="entry name" value="DNA/RNA_pol_sf"/>
</dbReference>
<keyword evidence="3" id="KW-1185">Reference proteome</keyword>
<dbReference type="GO" id="GO:0003676">
    <property type="term" value="F:nucleic acid binding"/>
    <property type="evidence" value="ECO:0007669"/>
    <property type="project" value="InterPro"/>
</dbReference>
<dbReference type="InterPro" id="IPR044730">
    <property type="entry name" value="RNase_H-like_dom_plant"/>
</dbReference>
<dbReference type="EMBL" id="JAMFTS010000003">
    <property type="protein sequence ID" value="KAJ4781259.1"/>
    <property type="molecule type" value="Genomic_DNA"/>
</dbReference>
<accession>A0AAV8EKM8</accession>
<protein>
    <submittedName>
        <fullName evidence="2">RNA-directed DNA polymerase (Reverse transcriptase)-related family protein</fullName>
    </submittedName>
</protein>
<dbReference type="CDD" id="cd01650">
    <property type="entry name" value="RT_nLTR_like"/>
    <property type="match status" value="1"/>
</dbReference>
<keyword evidence="2" id="KW-0548">Nucleotidyltransferase</keyword>
<dbReference type="GO" id="GO:0004523">
    <property type="term" value="F:RNA-DNA hybrid ribonuclease activity"/>
    <property type="evidence" value="ECO:0007669"/>
    <property type="project" value="InterPro"/>
</dbReference>
<dbReference type="SUPFAM" id="SSF53098">
    <property type="entry name" value="Ribonuclease H-like"/>
    <property type="match status" value="1"/>
</dbReference>
<gene>
    <name evidence="2" type="ORF">LUZ62_065516</name>
</gene>
<reference evidence="2" key="1">
    <citation type="submission" date="2022-08" db="EMBL/GenBank/DDBJ databases">
        <authorList>
            <person name="Marques A."/>
        </authorList>
    </citation>
    <scope>NUCLEOTIDE SEQUENCE</scope>
    <source>
        <strain evidence="2">RhyPub2mFocal</strain>
        <tissue evidence="2">Leaves</tissue>
    </source>
</reference>
<sequence>MEQIDGFFTTGQMPLDMGKSNIVLVPKKEVPILITDFRPISVCNVIYKTISKLLSKRLQPYIPSMVSPTQTAFTPGRQIGDNVIILREVLHSFSLKSYTSHSFCLKVDLSKAFDRMYWPYVFDVLKLYGLPLNYVSWVKACVTSASFSININGSSDGFIRPTNGLRQGCALSPYLFILAIDVLSRLLQFLVAAGQLKGVKLSRACPVLTSLMYADDLLIFGEASYGEMTKLKEILDLFCEVSGQKIGQDKSVIWFSKNTPDFLRGFAVHLFSANPANGAEVYLGSPITANHKSDFTPLVNKIDKKLQKWKGSLLSQAGKLTLIKAVIEPTMLYALQTSVLPKTVLLNIQSKVRNFFWSNNGDKRMSLVAWKYVTVPKDLGGLGLKDLVKFSSTLHMKCLWSIVSAKEALWVQIVTAKYLQRSVIWSTRRASKCTPLWRSILAVRPLLKGSLKWQIGDGKSCRAVGQPWHELWDHFSPQNAAQRRLSVADLVNDQGTGWDSHKLIQAFGFLGALYIAFAFPSGPGLSQRSDRLIFTPSRNGSFSIKSAYKLLITDDVPTTTQHKLYQAIWYSPHILPRTRLFMWKAVRGAVPVDHVIATRLGKPLQGCVICGYPIEDVVHSLFKCPKARQVWLYSNLGLRSDALPDDMQQLLSSLLPQMSSQQLSVFATTLWYLWKYRCKEAYEGKKLNPCQVVRTSNSMSLIMRTASYAQGTIPSSIVTLDHNSQFLCYVDGSWTQNDCHGAGVAAVLLNRAQQLIQYQYTVQAASSPFHSELLSLKMAVRMVSNKGITSCCFLTDCKELSNVLNGNSGADSVEWRTYYDMLELIDLMNSSAGFSCNHVSRDMNQVADKLAKFARVNKLDRTGFTFPICCIPEC</sequence>
<dbReference type="InterPro" id="IPR000477">
    <property type="entry name" value="RT_dom"/>
</dbReference>
<evidence type="ECO:0000313" key="2">
    <source>
        <dbReference type="EMBL" id="KAJ4781259.1"/>
    </source>
</evidence>
<proteinExistence type="predicted"/>
<keyword evidence="2" id="KW-0695">RNA-directed DNA polymerase</keyword>
<name>A0AAV8EKM8_9POAL</name>
<dbReference type="Pfam" id="PF00078">
    <property type="entry name" value="RVT_1"/>
    <property type="match status" value="1"/>
</dbReference>
<evidence type="ECO:0000313" key="3">
    <source>
        <dbReference type="Proteomes" id="UP001140206"/>
    </source>
</evidence>
<dbReference type="GO" id="GO:0003964">
    <property type="term" value="F:RNA-directed DNA polymerase activity"/>
    <property type="evidence" value="ECO:0007669"/>
    <property type="project" value="UniProtKB-KW"/>
</dbReference>
<dbReference type="SUPFAM" id="SSF56672">
    <property type="entry name" value="DNA/RNA polymerases"/>
    <property type="match status" value="1"/>
</dbReference>
<dbReference type="CDD" id="cd06222">
    <property type="entry name" value="RNase_H_like"/>
    <property type="match status" value="1"/>
</dbReference>
<dbReference type="Proteomes" id="UP001140206">
    <property type="component" value="Chromosome 3"/>
</dbReference>
<feature type="domain" description="Reverse transcriptase" evidence="1">
    <location>
        <begin position="6"/>
        <end position="268"/>
    </location>
</feature>
<evidence type="ECO:0000259" key="1">
    <source>
        <dbReference type="PROSITE" id="PS50878"/>
    </source>
</evidence>
<dbReference type="Pfam" id="PF13966">
    <property type="entry name" value="zf-RVT"/>
    <property type="match status" value="1"/>
</dbReference>